<dbReference type="InterPro" id="IPR002933">
    <property type="entry name" value="Peptidase_M20"/>
</dbReference>
<evidence type="ECO:0000256" key="2">
    <source>
        <dbReference type="ARBA" id="ARBA00022670"/>
    </source>
</evidence>
<gene>
    <name evidence="11" type="ORF">SUTMEG_04450</name>
</gene>
<feature type="binding site" evidence="9">
    <location>
        <position position="203"/>
    </location>
    <ligand>
        <name>Zn(2+)</name>
        <dbReference type="ChEBI" id="CHEBI:29105"/>
        <label>1</label>
    </ligand>
</feature>
<keyword evidence="3 9" id="KW-0479">Metal-binding</keyword>
<dbReference type="KEGG" id="sutt:SUTMEG_04450"/>
<sequence>MDKKQALLERFLRYAAVTSQSSTKTGTVPSTPGQRTLAELLARELEELGLVDIEISEFSVLTAKLPGNLPEGKKVPTVGWVAHLDTVDAGLCADIHPHVVKNYAGGDICLNEEKQIYLRTAEHPEIERYVGDDIVVTDGTSVLGADNKSAIANIMTALSIVQSENRPHGDIYVCFVPDEEIGLLGAKKIDFSKFPVDFAYTIDCCELGEVVYETFNAGGATLKIKGVTAHPMSSKGVLVNPTLVAVDFINMLDRGATPEFTENTEGFVWVNAMQSTPSQATVSLKIRDHNREKYEAKKAQIAAAVEYLKVRHPRAVLELTMSDVYGNIADAVRDANRICIDHLYRALEIQKIEPKTIAMRGGTDGSFISTKGILTPNYFTGGLNFHSNCEFLPLSAWEKSLDVTLTLIDLIAE</sequence>
<dbReference type="InterPro" id="IPR011650">
    <property type="entry name" value="Peptidase_M20_dimer"/>
</dbReference>
<keyword evidence="12" id="KW-1185">Reference proteome</keyword>
<dbReference type="Pfam" id="PF01546">
    <property type="entry name" value="Peptidase_M20"/>
    <property type="match status" value="1"/>
</dbReference>
<evidence type="ECO:0000256" key="4">
    <source>
        <dbReference type="ARBA" id="ARBA00022801"/>
    </source>
</evidence>
<dbReference type="PROSITE" id="PS00759">
    <property type="entry name" value="ARGE_DAPE_CPG2_2"/>
    <property type="match status" value="1"/>
</dbReference>
<feature type="binding site" evidence="9">
    <location>
        <position position="180"/>
    </location>
    <ligand>
        <name>Zn(2+)</name>
        <dbReference type="ChEBI" id="CHEBI:29105"/>
        <label>2</label>
    </ligand>
</feature>
<dbReference type="PIRSF" id="PIRSF037215">
    <property type="entry name" value="Peptidase_M20B"/>
    <property type="match status" value="1"/>
</dbReference>
<protein>
    <recommendedName>
        <fullName evidence="7">Peptidase T</fullName>
        <ecNumber evidence="7">3.4.11.4</ecNumber>
    </recommendedName>
</protein>
<dbReference type="EC" id="3.4.11.4" evidence="7"/>
<evidence type="ECO:0000256" key="1">
    <source>
        <dbReference type="ARBA" id="ARBA00009692"/>
    </source>
</evidence>
<feature type="domain" description="Peptidase M20 dimerisation" evidence="10">
    <location>
        <begin position="212"/>
        <end position="309"/>
    </location>
</feature>
<feature type="binding site" evidence="9">
    <location>
        <position position="146"/>
    </location>
    <ligand>
        <name>Zn(2+)</name>
        <dbReference type="ChEBI" id="CHEBI:29105"/>
        <label>1</label>
    </ligand>
</feature>
<feature type="active site" evidence="8">
    <location>
        <position position="85"/>
    </location>
</feature>
<evidence type="ECO:0000313" key="11">
    <source>
        <dbReference type="EMBL" id="BBF22554.1"/>
    </source>
</evidence>
<keyword evidence="4" id="KW-0378">Hydrolase</keyword>
<dbReference type="Pfam" id="PF07687">
    <property type="entry name" value="M20_dimer"/>
    <property type="match status" value="1"/>
</dbReference>
<dbReference type="Gene3D" id="3.30.70.360">
    <property type="match status" value="1"/>
</dbReference>
<evidence type="ECO:0000256" key="9">
    <source>
        <dbReference type="PIRSR" id="PIRSR037215-2"/>
    </source>
</evidence>
<dbReference type="GO" id="GO:0045148">
    <property type="term" value="F:tripeptide aminopeptidase activity"/>
    <property type="evidence" value="ECO:0007669"/>
    <property type="project" value="UniProtKB-UniRule"/>
</dbReference>
<dbReference type="PANTHER" id="PTHR42994">
    <property type="entry name" value="PEPTIDASE T"/>
    <property type="match status" value="1"/>
</dbReference>
<dbReference type="InterPro" id="IPR001261">
    <property type="entry name" value="ArgE/DapE_CS"/>
</dbReference>
<evidence type="ECO:0000256" key="8">
    <source>
        <dbReference type="PIRSR" id="PIRSR037215-1"/>
    </source>
</evidence>
<dbReference type="NCBIfam" id="NF009920">
    <property type="entry name" value="PRK13381.1"/>
    <property type="match status" value="1"/>
</dbReference>
<comment type="similarity">
    <text evidence="1">Belongs to the peptidase M20B family.</text>
</comment>
<organism evidence="11 12">
    <name type="scientific">Sutterella megalosphaeroides</name>
    <dbReference type="NCBI Taxonomy" id="2494234"/>
    <lineage>
        <taxon>Bacteria</taxon>
        <taxon>Pseudomonadati</taxon>
        <taxon>Pseudomonadota</taxon>
        <taxon>Betaproteobacteria</taxon>
        <taxon>Burkholderiales</taxon>
        <taxon>Sutterellaceae</taxon>
        <taxon>Sutterella</taxon>
    </lineage>
</organism>
<dbReference type="NCBIfam" id="NF003976">
    <property type="entry name" value="PRK05469.1"/>
    <property type="match status" value="1"/>
</dbReference>
<dbReference type="PANTHER" id="PTHR42994:SF1">
    <property type="entry name" value="PEPTIDASE T"/>
    <property type="match status" value="1"/>
</dbReference>
<dbReference type="SUPFAM" id="SSF53187">
    <property type="entry name" value="Zn-dependent exopeptidases"/>
    <property type="match status" value="1"/>
</dbReference>
<keyword evidence="5 9" id="KW-0862">Zinc</keyword>
<dbReference type="OrthoDB" id="9804934at2"/>
<proteinExistence type="inferred from homology"/>
<comment type="cofactor">
    <cofactor evidence="9">
        <name>Zn(2+)</name>
        <dbReference type="ChEBI" id="CHEBI:29105"/>
    </cofactor>
    <text evidence="9">Binds 2 Zn(2+) ions per subunit.</text>
</comment>
<keyword evidence="2" id="KW-0645">Protease</keyword>
<accession>A0A2Z6I839</accession>
<evidence type="ECO:0000313" key="12">
    <source>
        <dbReference type="Proteomes" id="UP000271003"/>
    </source>
</evidence>
<evidence type="ECO:0000256" key="3">
    <source>
        <dbReference type="ARBA" id="ARBA00022723"/>
    </source>
</evidence>
<keyword evidence="6" id="KW-0482">Metalloprotease</keyword>
<dbReference type="GO" id="GO:0008270">
    <property type="term" value="F:zinc ion binding"/>
    <property type="evidence" value="ECO:0007669"/>
    <property type="project" value="InterPro"/>
</dbReference>
<dbReference type="GO" id="GO:0006518">
    <property type="term" value="P:peptide metabolic process"/>
    <property type="evidence" value="ECO:0007669"/>
    <property type="project" value="InterPro"/>
</dbReference>
<evidence type="ECO:0000256" key="7">
    <source>
        <dbReference type="NCBIfam" id="TIGR01882"/>
    </source>
</evidence>
<evidence type="ECO:0000256" key="6">
    <source>
        <dbReference type="ARBA" id="ARBA00023049"/>
    </source>
</evidence>
<feature type="binding site" evidence="9">
    <location>
        <position position="386"/>
    </location>
    <ligand>
        <name>Zn(2+)</name>
        <dbReference type="ChEBI" id="CHEBI:29105"/>
        <label>2</label>
    </ligand>
</feature>
<feature type="binding site" evidence="9">
    <location>
        <position position="146"/>
    </location>
    <ligand>
        <name>Zn(2+)</name>
        <dbReference type="ChEBI" id="CHEBI:29105"/>
        <label>2</label>
    </ligand>
</feature>
<name>A0A2Z6I839_9BURK</name>
<evidence type="ECO:0000259" key="10">
    <source>
        <dbReference type="Pfam" id="PF07687"/>
    </source>
</evidence>
<feature type="binding site" evidence="9">
    <location>
        <position position="83"/>
    </location>
    <ligand>
        <name>Zn(2+)</name>
        <dbReference type="ChEBI" id="CHEBI:29105"/>
        <label>1</label>
    </ligand>
</feature>
<feature type="active site" description="Proton acceptor" evidence="8">
    <location>
        <position position="179"/>
    </location>
</feature>
<dbReference type="RefSeq" id="WP_120176250.1">
    <property type="nucleotide sequence ID" value="NZ_AP018786.1"/>
</dbReference>
<reference evidence="11 12" key="1">
    <citation type="journal article" date="2018" name="Int. J. Syst. Evol. Microbiol.">
        <title>Mesosutterella multiformis gen. nov., sp. nov., a member of the family Sutterellaceae and Sutterella megalosphaeroides sp. nov., isolated from human faeces.</title>
        <authorList>
            <person name="Sakamoto M."/>
            <person name="Ikeyama N."/>
            <person name="Kunihiro T."/>
            <person name="Iino T."/>
            <person name="Yuki M."/>
            <person name="Ohkuma M."/>
        </authorList>
    </citation>
    <scope>NUCLEOTIDE SEQUENCE [LARGE SCALE GENOMIC DNA]</scope>
    <source>
        <strain evidence="11 12">6FBBBH3</strain>
    </source>
</reference>
<dbReference type="SUPFAM" id="SSF55031">
    <property type="entry name" value="Bacterial exopeptidase dimerisation domain"/>
    <property type="match status" value="1"/>
</dbReference>
<evidence type="ECO:0000256" key="5">
    <source>
        <dbReference type="ARBA" id="ARBA00022833"/>
    </source>
</evidence>
<dbReference type="Proteomes" id="UP000271003">
    <property type="component" value="Chromosome"/>
</dbReference>
<dbReference type="GO" id="GO:0006508">
    <property type="term" value="P:proteolysis"/>
    <property type="evidence" value="ECO:0007669"/>
    <property type="project" value="UniProtKB-UniRule"/>
</dbReference>
<dbReference type="GO" id="GO:0008237">
    <property type="term" value="F:metallopeptidase activity"/>
    <property type="evidence" value="ECO:0007669"/>
    <property type="project" value="UniProtKB-KW"/>
</dbReference>
<dbReference type="InterPro" id="IPR010161">
    <property type="entry name" value="Peptidase_M20B"/>
</dbReference>
<dbReference type="AlphaFoldDB" id="A0A2Z6I839"/>
<dbReference type="NCBIfam" id="TIGR01882">
    <property type="entry name" value="peptidase-T"/>
    <property type="match status" value="1"/>
</dbReference>
<dbReference type="EMBL" id="AP018786">
    <property type="protein sequence ID" value="BBF22554.1"/>
    <property type="molecule type" value="Genomic_DNA"/>
</dbReference>
<dbReference type="Gene3D" id="3.40.630.10">
    <property type="entry name" value="Zn peptidases"/>
    <property type="match status" value="1"/>
</dbReference>
<dbReference type="InterPro" id="IPR036264">
    <property type="entry name" value="Bact_exopeptidase_dim_dom"/>
</dbReference>